<proteinExistence type="inferred from homology"/>
<dbReference type="Proteomes" id="UP000769766">
    <property type="component" value="Unassembled WGS sequence"/>
</dbReference>
<sequence length="419" mass="46942">MVDTATKVDRFKQMRDGYVGLIPRFKGTCDENYFSFLAQYYTNVIESKEKGQPLGQYNLYAPVELYYAMGITPYLQCHMSAIGPGLWDCTDYLELAQGFGIANEFCSFEKLRMGFILADVVPKADFMISSNLYCTASIKTVGIASEHQNIPNFLIDAPYSESEEAIDYYKGQLAKALEFMEEKTGQKVDPDRLREVAGRSSQSLDLFRKVIGLRKRVPAPVSFVHAAKCNDMLNLGAGTQGTLDFFQKLYQDSTALAEAGRGAVENERHRVAWWGATPFFDPKISRWLSDRHGATIVADNFTLLPPAFPSDEPQRDPLKYLARKTLGMSIARLSRPYELAEECVIQTTRDSQVDCAVIFTSLGCKQLSGLTRLMKDSMSLKLGIPTLVIDGDYCDYRVASSSLIRSRLDEFFTTVVARG</sequence>
<evidence type="ECO:0000313" key="2">
    <source>
        <dbReference type="EMBL" id="MBI2875278.1"/>
    </source>
</evidence>
<evidence type="ECO:0000313" key="3">
    <source>
        <dbReference type="Proteomes" id="UP000769766"/>
    </source>
</evidence>
<dbReference type="PANTHER" id="PTHR30548">
    <property type="entry name" value="2-HYDROXYGLUTARYL-COA DEHYDRATASE, D-COMPONENT-RELATED"/>
    <property type="match status" value="1"/>
</dbReference>
<dbReference type="Gene3D" id="3.40.50.11890">
    <property type="match status" value="1"/>
</dbReference>
<dbReference type="AlphaFoldDB" id="A0A932FVE6"/>
<dbReference type="InterPro" id="IPR010327">
    <property type="entry name" value="FldB/FldC_alpha/beta"/>
</dbReference>
<evidence type="ECO:0000256" key="1">
    <source>
        <dbReference type="ARBA" id="ARBA00005806"/>
    </source>
</evidence>
<comment type="similarity">
    <text evidence="1">Belongs to the FldB/FldC dehydratase alpha/beta subunit family.</text>
</comment>
<dbReference type="Gene3D" id="3.40.50.11900">
    <property type="match status" value="1"/>
</dbReference>
<dbReference type="Pfam" id="PF06050">
    <property type="entry name" value="HGD-D"/>
    <property type="match status" value="1"/>
</dbReference>
<dbReference type="EMBL" id="JACPRF010000006">
    <property type="protein sequence ID" value="MBI2875278.1"/>
    <property type="molecule type" value="Genomic_DNA"/>
</dbReference>
<comment type="caution">
    <text evidence="2">The sequence shown here is derived from an EMBL/GenBank/DDBJ whole genome shotgun (WGS) entry which is preliminary data.</text>
</comment>
<organism evidence="2 3">
    <name type="scientific">Tectimicrobiota bacterium</name>
    <dbReference type="NCBI Taxonomy" id="2528274"/>
    <lineage>
        <taxon>Bacteria</taxon>
        <taxon>Pseudomonadati</taxon>
        <taxon>Nitrospinota/Tectimicrobiota group</taxon>
        <taxon>Candidatus Tectimicrobiota</taxon>
    </lineage>
</organism>
<reference evidence="2" key="1">
    <citation type="submission" date="2020-07" db="EMBL/GenBank/DDBJ databases">
        <title>Huge and variable diversity of episymbiotic CPR bacteria and DPANN archaea in groundwater ecosystems.</title>
        <authorList>
            <person name="He C.Y."/>
            <person name="Keren R."/>
            <person name="Whittaker M."/>
            <person name="Farag I.F."/>
            <person name="Doudna J."/>
            <person name="Cate J.H.D."/>
            <person name="Banfield J.F."/>
        </authorList>
    </citation>
    <scope>NUCLEOTIDE SEQUENCE</scope>
    <source>
        <strain evidence="2">NC_groundwater_672_Ag_B-0.1um_62_36</strain>
    </source>
</reference>
<name>A0A932FVE6_UNCTE</name>
<accession>A0A932FVE6</accession>
<protein>
    <submittedName>
        <fullName evidence="2">2-hydroxyacyl-CoA dehydratase</fullName>
    </submittedName>
</protein>
<dbReference type="PANTHER" id="PTHR30548:SF2">
    <property type="entry name" value="2-HYDROXYACYL-COA DEHYDRATASE,D-COMPONENT"/>
    <property type="match status" value="1"/>
</dbReference>
<gene>
    <name evidence="2" type="ORF">HYY20_00160</name>
</gene>